<name>A0A395J5P0_9HELO</name>
<dbReference type="SUPFAM" id="SSF52540">
    <property type="entry name" value="P-loop containing nucleoside triphosphate hydrolases"/>
    <property type="match status" value="2"/>
</dbReference>
<dbReference type="InterPro" id="IPR003439">
    <property type="entry name" value="ABC_transporter-like_ATP-bd"/>
</dbReference>
<keyword evidence="3" id="KW-0067">ATP-binding</keyword>
<evidence type="ECO:0000259" key="6">
    <source>
        <dbReference type="PROSITE" id="PS50893"/>
    </source>
</evidence>
<dbReference type="AlphaFoldDB" id="A0A395J5P0"/>
<feature type="region of interest" description="Disordered" evidence="5">
    <location>
        <begin position="1"/>
        <end position="36"/>
    </location>
</feature>
<feature type="coiled-coil region" evidence="4">
    <location>
        <begin position="44"/>
        <end position="71"/>
    </location>
</feature>
<evidence type="ECO:0000256" key="4">
    <source>
        <dbReference type="SAM" id="Coils"/>
    </source>
</evidence>
<evidence type="ECO:0000256" key="3">
    <source>
        <dbReference type="ARBA" id="ARBA00022840"/>
    </source>
</evidence>
<dbReference type="EMBL" id="QKRW01000002">
    <property type="protein sequence ID" value="RAL67822.1"/>
    <property type="molecule type" value="Genomic_DNA"/>
</dbReference>
<comment type="caution">
    <text evidence="7">The sequence shown here is derived from an EMBL/GenBank/DDBJ whole genome shotgun (WGS) entry which is preliminary data.</text>
</comment>
<evidence type="ECO:0000256" key="5">
    <source>
        <dbReference type="SAM" id="MobiDB-lite"/>
    </source>
</evidence>
<dbReference type="GO" id="GO:0005524">
    <property type="term" value="F:ATP binding"/>
    <property type="evidence" value="ECO:0007669"/>
    <property type="project" value="UniProtKB-KW"/>
</dbReference>
<dbReference type="Gene3D" id="3.40.50.300">
    <property type="entry name" value="P-loop containing nucleotide triphosphate hydrolases"/>
    <property type="match status" value="2"/>
</dbReference>
<feature type="domain" description="ABC transporter" evidence="6">
    <location>
        <begin position="3"/>
        <end position="223"/>
    </location>
</feature>
<dbReference type="PROSITE" id="PS00211">
    <property type="entry name" value="ABC_TRANSPORTER_1"/>
    <property type="match status" value="1"/>
</dbReference>
<dbReference type="PANTHER" id="PTHR19211">
    <property type="entry name" value="ATP-BINDING TRANSPORT PROTEIN-RELATED"/>
    <property type="match status" value="1"/>
</dbReference>
<dbReference type="PROSITE" id="PS50893">
    <property type="entry name" value="ABC_TRANSPORTER_2"/>
    <property type="match status" value="1"/>
</dbReference>
<dbReference type="Pfam" id="PF12848">
    <property type="entry name" value="ABC_tran_Xtn"/>
    <property type="match status" value="1"/>
</dbReference>
<evidence type="ECO:0000313" key="8">
    <source>
        <dbReference type="Proteomes" id="UP000249056"/>
    </source>
</evidence>
<evidence type="ECO:0000256" key="2">
    <source>
        <dbReference type="ARBA" id="ARBA00022741"/>
    </source>
</evidence>
<protein>
    <recommendedName>
        <fullName evidence="6">ABC transporter domain-containing protein</fullName>
    </recommendedName>
</protein>
<reference evidence="7 8" key="1">
    <citation type="submission" date="2018-06" db="EMBL/GenBank/DDBJ databases">
        <title>Genome Sequence of the Brown Rot Fungal Pathogen Monilinia fructigena.</title>
        <authorList>
            <person name="Landi L."/>
            <person name="De Miccolis Angelini R.M."/>
            <person name="Pollastro S."/>
            <person name="Abate D."/>
            <person name="Faretra F."/>
            <person name="Romanazzi G."/>
        </authorList>
    </citation>
    <scope>NUCLEOTIDE SEQUENCE [LARGE SCALE GENOMIC DNA]</scope>
    <source>
        <strain evidence="7 8">Mfrg269</strain>
    </source>
</reference>
<keyword evidence="8" id="KW-1185">Reference proteome</keyword>
<dbReference type="GO" id="GO:0016887">
    <property type="term" value="F:ATP hydrolysis activity"/>
    <property type="evidence" value="ECO:0007669"/>
    <property type="project" value="InterPro"/>
</dbReference>
<dbReference type="InterPro" id="IPR050611">
    <property type="entry name" value="ABCF"/>
</dbReference>
<keyword evidence="4" id="KW-0175">Coiled coil</keyword>
<dbReference type="Proteomes" id="UP000249056">
    <property type="component" value="Unassembled WGS sequence"/>
</dbReference>
<keyword evidence="2" id="KW-0547">Nucleotide-binding</keyword>
<proteinExistence type="predicted"/>
<accession>A0A395J5P0</accession>
<keyword evidence="1" id="KW-0677">Repeat</keyword>
<gene>
    <name evidence="7" type="ORF">DID88_008549</name>
</gene>
<evidence type="ECO:0000256" key="1">
    <source>
        <dbReference type="ARBA" id="ARBA00022737"/>
    </source>
</evidence>
<dbReference type="PANTHER" id="PTHR19211:SF135">
    <property type="entry name" value="ATPASE, PUTATIVE (AFU_ORTHOLOGUE AFUA_1G16440)-RELATED"/>
    <property type="match status" value="1"/>
</dbReference>
<dbReference type="OrthoDB" id="2110130at2759"/>
<dbReference type="InterPro" id="IPR032781">
    <property type="entry name" value="ABC_tran_Xtn"/>
</dbReference>
<feature type="compositionally biased region" description="Basic and acidic residues" evidence="5">
    <location>
        <begin position="20"/>
        <end position="31"/>
    </location>
</feature>
<dbReference type="Pfam" id="PF00005">
    <property type="entry name" value="ABC_tran"/>
    <property type="match status" value="2"/>
</dbReference>
<evidence type="ECO:0000313" key="7">
    <source>
        <dbReference type="EMBL" id="RAL67822.1"/>
    </source>
</evidence>
<organism evidence="7 8">
    <name type="scientific">Monilinia fructigena</name>
    <dbReference type="NCBI Taxonomy" id="38457"/>
    <lineage>
        <taxon>Eukaryota</taxon>
        <taxon>Fungi</taxon>
        <taxon>Dikarya</taxon>
        <taxon>Ascomycota</taxon>
        <taxon>Pezizomycotina</taxon>
        <taxon>Leotiomycetes</taxon>
        <taxon>Helotiales</taxon>
        <taxon>Sclerotiniaceae</taxon>
        <taxon>Monilinia</taxon>
    </lineage>
</organism>
<dbReference type="InterPro" id="IPR017871">
    <property type="entry name" value="ABC_transporter-like_CS"/>
</dbReference>
<dbReference type="InterPro" id="IPR027417">
    <property type="entry name" value="P-loop_NTPase"/>
</dbReference>
<sequence>MRSNMKSMPFGKSNTKRLKKELFEKDKDARRRSGTRGMAARKALIAFEKEIAESEERINQKDEDIGEATIKEEINIVAELLAELQLQLEPTRLADVEVKARNILAGLGFPKGNFDESVKTLSGGWRMRTNLASVLLQPTDVLILDEPTNFLDLLGIIWLQKYLQNLQQSVSNPPTIIIVSHDRDFITATSQELIILRNQALTYFRGSLFTYESTIREKTLYLNRMRDAQEKQKSHIQQTIQQNIKQGKAAGDENKLRQAKSRQKKLDNRMGMEVNAKGTRFKLNRDLSGYHLKAREDIDIPHEERGTSMTFPLAPDLRFPGPLISLEDVSFRYPATGSSKTNAVSAPNRRAKRKWQINTHFPAYRNGQTHQGTMIKHPRLRLAYYSQHSVEDLQAISHNSPELTALSLMTSDVEGLLNEQEVRGILGVLGLQGRIASDVPINKLSGGQLVRLALARLVWREPQLLVLDEVTTHLDFWTVRALGEVMRVWNGGVVVVSHDRWLIKKVVEGWREGEENEGGEDENEEEEEQRRRLVYVVKGGGVKVLESGVGEFERSLEKRVEKLMR</sequence>